<name>A0A4C1WPZ2_EUMVA</name>
<dbReference type="EMBL" id="BGZK01000596">
    <property type="protein sequence ID" value="GBP52164.1"/>
    <property type="molecule type" value="Genomic_DNA"/>
</dbReference>
<comment type="caution">
    <text evidence="2">The sequence shown here is derived from an EMBL/GenBank/DDBJ whole genome shotgun (WGS) entry which is preliminary data.</text>
</comment>
<evidence type="ECO:0000313" key="3">
    <source>
        <dbReference type="Proteomes" id="UP000299102"/>
    </source>
</evidence>
<dbReference type="AlphaFoldDB" id="A0A4C1WPZ2"/>
<dbReference type="Proteomes" id="UP000299102">
    <property type="component" value="Unassembled WGS sequence"/>
</dbReference>
<accession>A0A4C1WPZ2</accession>
<proteinExistence type="predicted"/>
<reference evidence="2 3" key="1">
    <citation type="journal article" date="2019" name="Commun. Biol.">
        <title>The bagworm genome reveals a unique fibroin gene that provides high tensile strength.</title>
        <authorList>
            <person name="Kono N."/>
            <person name="Nakamura H."/>
            <person name="Ohtoshi R."/>
            <person name="Tomita M."/>
            <person name="Numata K."/>
            <person name="Arakawa K."/>
        </authorList>
    </citation>
    <scope>NUCLEOTIDE SEQUENCE [LARGE SCALE GENOMIC DNA]</scope>
</reference>
<organism evidence="2 3">
    <name type="scientific">Eumeta variegata</name>
    <name type="common">Bagworm moth</name>
    <name type="synonym">Eumeta japonica</name>
    <dbReference type="NCBI Taxonomy" id="151549"/>
    <lineage>
        <taxon>Eukaryota</taxon>
        <taxon>Metazoa</taxon>
        <taxon>Ecdysozoa</taxon>
        <taxon>Arthropoda</taxon>
        <taxon>Hexapoda</taxon>
        <taxon>Insecta</taxon>
        <taxon>Pterygota</taxon>
        <taxon>Neoptera</taxon>
        <taxon>Endopterygota</taxon>
        <taxon>Lepidoptera</taxon>
        <taxon>Glossata</taxon>
        <taxon>Ditrysia</taxon>
        <taxon>Tineoidea</taxon>
        <taxon>Psychidae</taxon>
        <taxon>Oiketicinae</taxon>
        <taxon>Eumeta</taxon>
    </lineage>
</organism>
<keyword evidence="3" id="KW-1185">Reference proteome</keyword>
<gene>
    <name evidence="2" type="ORF">EVAR_21295_1</name>
</gene>
<evidence type="ECO:0000256" key="1">
    <source>
        <dbReference type="SAM" id="MobiDB-lite"/>
    </source>
</evidence>
<feature type="region of interest" description="Disordered" evidence="1">
    <location>
        <begin position="56"/>
        <end position="77"/>
    </location>
</feature>
<sequence length="77" mass="8656">MCALAESESLKKEERKLHLSLQNQSKEKQYSRAVVKCVDAELGARGMAADFGTHERQIEFGTARDEIGPHPGSRDRR</sequence>
<evidence type="ECO:0000313" key="2">
    <source>
        <dbReference type="EMBL" id="GBP52164.1"/>
    </source>
</evidence>
<protein>
    <submittedName>
        <fullName evidence="2">Uncharacterized protein</fullName>
    </submittedName>
</protein>